<dbReference type="EMBL" id="CAJVPQ010030971">
    <property type="protein sequence ID" value="CAG8777817.1"/>
    <property type="molecule type" value="Genomic_DNA"/>
</dbReference>
<evidence type="ECO:0000313" key="2">
    <source>
        <dbReference type="Proteomes" id="UP000789570"/>
    </source>
</evidence>
<name>A0A9N9JGS9_9GLOM</name>
<sequence length="56" mass="6296">KLQDTQKFLLQSTFGLSGCRYNNKLGDGQMIICEKQKLCTAALKNCRMSVKVIIES</sequence>
<feature type="non-terminal residue" evidence="1">
    <location>
        <position position="1"/>
    </location>
</feature>
<proteinExistence type="predicted"/>
<dbReference type="Proteomes" id="UP000789570">
    <property type="component" value="Unassembled WGS sequence"/>
</dbReference>
<dbReference type="AlphaFoldDB" id="A0A9N9JGS9"/>
<comment type="caution">
    <text evidence="1">The sequence shown here is derived from an EMBL/GenBank/DDBJ whole genome shotgun (WGS) entry which is preliminary data.</text>
</comment>
<feature type="non-terminal residue" evidence="1">
    <location>
        <position position="56"/>
    </location>
</feature>
<protein>
    <submittedName>
        <fullName evidence="1">10871_t:CDS:1</fullName>
    </submittedName>
</protein>
<organism evidence="1 2">
    <name type="scientific">Funneliformis caledonium</name>
    <dbReference type="NCBI Taxonomy" id="1117310"/>
    <lineage>
        <taxon>Eukaryota</taxon>
        <taxon>Fungi</taxon>
        <taxon>Fungi incertae sedis</taxon>
        <taxon>Mucoromycota</taxon>
        <taxon>Glomeromycotina</taxon>
        <taxon>Glomeromycetes</taxon>
        <taxon>Glomerales</taxon>
        <taxon>Glomeraceae</taxon>
        <taxon>Funneliformis</taxon>
    </lineage>
</organism>
<evidence type="ECO:0000313" key="1">
    <source>
        <dbReference type="EMBL" id="CAG8777817.1"/>
    </source>
</evidence>
<gene>
    <name evidence="1" type="ORF">FCALED_LOCUS17936</name>
</gene>
<reference evidence="1" key="1">
    <citation type="submission" date="2021-06" db="EMBL/GenBank/DDBJ databases">
        <authorList>
            <person name="Kallberg Y."/>
            <person name="Tangrot J."/>
            <person name="Rosling A."/>
        </authorList>
    </citation>
    <scope>NUCLEOTIDE SEQUENCE</scope>
    <source>
        <strain evidence="1">UK204</strain>
    </source>
</reference>
<keyword evidence="2" id="KW-1185">Reference proteome</keyword>
<accession>A0A9N9JGS9</accession>